<comment type="caution">
    <text evidence="1">The sequence shown here is derived from an EMBL/GenBank/DDBJ whole genome shotgun (WGS) entry which is preliminary data.</text>
</comment>
<dbReference type="EMBL" id="JASCZI010181867">
    <property type="protein sequence ID" value="MED6186179.1"/>
    <property type="molecule type" value="Genomic_DNA"/>
</dbReference>
<gene>
    <name evidence="1" type="ORF">PIB30_064289</name>
</gene>
<dbReference type="Proteomes" id="UP001341840">
    <property type="component" value="Unassembled WGS sequence"/>
</dbReference>
<reference evidence="1 2" key="1">
    <citation type="journal article" date="2023" name="Plants (Basel)">
        <title>Bridging the Gap: Combining Genomics and Transcriptomics Approaches to Understand Stylosanthes scabra, an Orphan Legume from the Brazilian Caatinga.</title>
        <authorList>
            <person name="Ferreira-Neto J.R.C."/>
            <person name="da Silva M.D."/>
            <person name="Binneck E."/>
            <person name="de Melo N.F."/>
            <person name="da Silva R.H."/>
            <person name="de Melo A.L.T.M."/>
            <person name="Pandolfi V."/>
            <person name="Bustamante F.O."/>
            <person name="Brasileiro-Vidal A.C."/>
            <person name="Benko-Iseppon A.M."/>
        </authorList>
    </citation>
    <scope>NUCLEOTIDE SEQUENCE [LARGE SCALE GENOMIC DNA]</scope>
    <source>
        <tissue evidence="1">Leaves</tissue>
    </source>
</reference>
<accession>A0ABU6WLL3</accession>
<organism evidence="1 2">
    <name type="scientific">Stylosanthes scabra</name>
    <dbReference type="NCBI Taxonomy" id="79078"/>
    <lineage>
        <taxon>Eukaryota</taxon>
        <taxon>Viridiplantae</taxon>
        <taxon>Streptophyta</taxon>
        <taxon>Embryophyta</taxon>
        <taxon>Tracheophyta</taxon>
        <taxon>Spermatophyta</taxon>
        <taxon>Magnoliopsida</taxon>
        <taxon>eudicotyledons</taxon>
        <taxon>Gunneridae</taxon>
        <taxon>Pentapetalae</taxon>
        <taxon>rosids</taxon>
        <taxon>fabids</taxon>
        <taxon>Fabales</taxon>
        <taxon>Fabaceae</taxon>
        <taxon>Papilionoideae</taxon>
        <taxon>50 kb inversion clade</taxon>
        <taxon>dalbergioids sensu lato</taxon>
        <taxon>Dalbergieae</taxon>
        <taxon>Pterocarpus clade</taxon>
        <taxon>Stylosanthes</taxon>
    </lineage>
</organism>
<sequence>MLRQIIYIHRIGGGGKELNLTIEIFFNRIVVQASNILAPRGLSLVGTHIAAKVATKTR</sequence>
<evidence type="ECO:0000313" key="1">
    <source>
        <dbReference type="EMBL" id="MED6186179.1"/>
    </source>
</evidence>
<name>A0ABU6WLL3_9FABA</name>
<proteinExistence type="predicted"/>
<keyword evidence="2" id="KW-1185">Reference proteome</keyword>
<evidence type="ECO:0000313" key="2">
    <source>
        <dbReference type="Proteomes" id="UP001341840"/>
    </source>
</evidence>
<protein>
    <submittedName>
        <fullName evidence="1">Uncharacterized protein</fullName>
    </submittedName>
</protein>